<dbReference type="AlphaFoldDB" id="A0A8X6TVX9"/>
<evidence type="ECO:0000313" key="1">
    <source>
        <dbReference type="EMBL" id="GFT55922.1"/>
    </source>
</evidence>
<name>A0A8X6TVX9_NEPPI</name>
<dbReference type="Proteomes" id="UP000887013">
    <property type="component" value="Unassembled WGS sequence"/>
</dbReference>
<dbReference type="EMBL" id="BMAW01066681">
    <property type="protein sequence ID" value="GFT55922.1"/>
    <property type="molecule type" value="Genomic_DNA"/>
</dbReference>
<reference evidence="1" key="1">
    <citation type="submission" date="2020-08" db="EMBL/GenBank/DDBJ databases">
        <title>Multicomponent nature underlies the extraordinary mechanical properties of spider dragline silk.</title>
        <authorList>
            <person name="Kono N."/>
            <person name="Nakamura H."/>
            <person name="Mori M."/>
            <person name="Yoshida Y."/>
            <person name="Ohtoshi R."/>
            <person name="Malay A.D."/>
            <person name="Moran D.A.P."/>
            <person name="Tomita M."/>
            <person name="Numata K."/>
            <person name="Arakawa K."/>
        </authorList>
    </citation>
    <scope>NUCLEOTIDE SEQUENCE</scope>
</reference>
<gene>
    <name evidence="1" type="ORF">NPIL_6881</name>
</gene>
<protein>
    <submittedName>
        <fullName evidence="1">Uncharacterized protein</fullName>
    </submittedName>
</protein>
<organism evidence="1 2">
    <name type="scientific">Nephila pilipes</name>
    <name type="common">Giant wood spider</name>
    <name type="synonym">Nephila maculata</name>
    <dbReference type="NCBI Taxonomy" id="299642"/>
    <lineage>
        <taxon>Eukaryota</taxon>
        <taxon>Metazoa</taxon>
        <taxon>Ecdysozoa</taxon>
        <taxon>Arthropoda</taxon>
        <taxon>Chelicerata</taxon>
        <taxon>Arachnida</taxon>
        <taxon>Araneae</taxon>
        <taxon>Araneomorphae</taxon>
        <taxon>Entelegynae</taxon>
        <taxon>Araneoidea</taxon>
        <taxon>Nephilidae</taxon>
        <taxon>Nephila</taxon>
    </lineage>
</organism>
<accession>A0A8X6TVX9</accession>
<evidence type="ECO:0000313" key="2">
    <source>
        <dbReference type="Proteomes" id="UP000887013"/>
    </source>
</evidence>
<sequence>MRMQVKGARVAGLRAMENVRAKRGSMYKYAFLFAAVYAFAGGACYAAFLCYSRALLWWWPYKVVCLKSDAQIWFNFSEVVPPRSQRQPQVMIAHCGWCMMRRVVGVQQGCSEV</sequence>
<proteinExistence type="predicted"/>
<keyword evidence="2" id="KW-1185">Reference proteome</keyword>
<comment type="caution">
    <text evidence="1">The sequence shown here is derived from an EMBL/GenBank/DDBJ whole genome shotgun (WGS) entry which is preliminary data.</text>
</comment>